<evidence type="ECO:0000256" key="1">
    <source>
        <dbReference type="PROSITE-ProRule" id="PRU00464"/>
    </source>
</evidence>
<proteinExistence type="predicted"/>
<dbReference type="OrthoDB" id="9799145at2"/>
<evidence type="ECO:0000313" key="4">
    <source>
        <dbReference type="EMBL" id="OIR24181.1"/>
    </source>
</evidence>
<dbReference type="EMBL" id="MIQH01000809">
    <property type="protein sequence ID" value="OIR24181.1"/>
    <property type="molecule type" value="Genomic_DNA"/>
</dbReference>
<sequence>MIIYQNDLVIVAIEPSEIPWIKVFTKRKIKEFSECTADEKREIFRIIDITEKLMLSYFNADKINIASFGNLLPQVHWHIMARFETDSHFPEPMWGKKQRSSQLNLPSFEVFFTQLKNQL</sequence>
<dbReference type="Proteomes" id="UP000278334">
    <property type="component" value="Chromosome"/>
</dbReference>
<reference evidence="4" key="2">
    <citation type="journal article" date="2017" name="Stand. Genomic Sci.">
        <title>Genome sequence of the sulfur-oxidizing Bathymodiolus thermophilus gill endosymbiont.</title>
        <authorList>
            <person name="Ponnudurai R."/>
            <person name="Sayavedra L."/>
            <person name="Kleiner M."/>
            <person name="Heiden S.E."/>
            <person name="Thurmer A."/>
            <person name="Felbeck H."/>
            <person name="Schluter R."/>
            <person name="Sievert S.M."/>
            <person name="Daniel R."/>
            <person name="Schweder T."/>
            <person name="Markert S."/>
        </authorList>
    </citation>
    <scope>NUCLEOTIDE SEQUENCE</scope>
    <source>
        <strain evidence="4">BAT/CrabSpa'14</strain>
    </source>
</reference>
<dbReference type="InterPro" id="IPR026026">
    <property type="entry name" value="HIT_Hint"/>
</dbReference>
<dbReference type="Pfam" id="PF01230">
    <property type="entry name" value="HIT"/>
    <property type="match status" value="1"/>
</dbReference>
<dbReference type="KEGG" id="bthg:MS2017_1920"/>
<name>A0A1J5UE35_9GAMM</name>
<dbReference type="GO" id="GO:0016787">
    <property type="term" value="F:hydrolase activity"/>
    <property type="evidence" value="ECO:0007669"/>
    <property type="project" value="UniProtKB-KW"/>
</dbReference>
<feature type="domain" description="HIT" evidence="2">
    <location>
        <begin position="1"/>
        <end position="89"/>
    </location>
</feature>
<dbReference type="PIRSF" id="PIRSF000714">
    <property type="entry name" value="HIT"/>
    <property type="match status" value="1"/>
</dbReference>
<dbReference type="RefSeq" id="WP_071564913.1">
    <property type="nucleotide sequence ID" value="NZ_CP024634.1"/>
</dbReference>
<evidence type="ECO:0000313" key="6">
    <source>
        <dbReference type="Proteomes" id="UP000278334"/>
    </source>
</evidence>
<reference evidence="5" key="1">
    <citation type="submission" date="2016-09" db="EMBL/GenBank/DDBJ databases">
        <title>Genome Sequence of Bathymodiolus thermophilus sulfur-oxidizing gill endosymbiont.</title>
        <authorList>
            <person name="Ponnudurai R."/>
            <person name="Kleiner M."/>
            <person name="Sayavedra L."/>
            <person name="Thuermer A."/>
            <person name="Felbeck H."/>
            <person name="Schlueter R."/>
            <person name="Schweder T."/>
            <person name="Markert S."/>
        </authorList>
    </citation>
    <scope>NUCLEOTIDE SEQUENCE [LARGE SCALE GENOMIC DNA]</scope>
    <source>
        <strain evidence="5">BAT/CrabSpa'14</strain>
    </source>
</reference>
<dbReference type="PROSITE" id="PS51084">
    <property type="entry name" value="HIT_2"/>
    <property type="match status" value="1"/>
</dbReference>
<gene>
    <name evidence="4" type="ORF">BGC33_02800</name>
    <name evidence="3" type="ORF">MS2017_1920</name>
</gene>
<keyword evidence="3" id="KW-0378">Hydrolase</keyword>
<evidence type="ECO:0000313" key="3">
    <source>
        <dbReference type="EMBL" id="AYQ57583.1"/>
    </source>
</evidence>
<dbReference type="InterPro" id="IPR036265">
    <property type="entry name" value="HIT-like_sf"/>
</dbReference>
<dbReference type="AlphaFoldDB" id="A0A1J5UE35"/>
<dbReference type="Gene3D" id="3.30.428.10">
    <property type="entry name" value="HIT-like"/>
    <property type="match status" value="1"/>
</dbReference>
<comment type="caution">
    <text evidence="1">Lacks conserved residue(s) required for the propagation of feature annotation.</text>
</comment>
<accession>A0A1J5UE35</accession>
<dbReference type="SUPFAM" id="SSF54197">
    <property type="entry name" value="HIT-like"/>
    <property type="match status" value="1"/>
</dbReference>
<dbReference type="Proteomes" id="UP000182798">
    <property type="component" value="Unassembled WGS sequence"/>
</dbReference>
<evidence type="ECO:0000313" key="5">
    <source>
        <dbReference type="Proteomes" id="UP000182798"/>
    </source>
</evidence>
<organism evidence="4 5">
    <name type="scientific">Bathymodiolus thermophilus thioautotrophic gill symbiont</name>
    <dbReference type="NCBI Taxonomy" id="2360"/>
    <lineage>
        <taxon>Bacteria</taxon>
        <taxon>Pseudomonadati</taxon>
        <taxon>Pseudomonadota</taxon>
        <taxon>Gammaproteobacteria</taxon>
        <taxon>sulfur-oxidizing symbionts</taxon>
    </lineage>
</organism>
<evidence type="ECO:0000259" key="2">
    <source>
        <dbReference type="PROSITE" id="PS51084"/>
    </source>
</evidence>
<dbReference type="InterPro" id="IPR011146">
    <property type="entry name" value="HIT-like"/>
</dbReference>
<protein>
    <submittedName>
        <fullName evidence="3">HIT family hydrolase</fullName>
    </submittedName>
    <submittedName>
        <fullName evidence="4">HIT family protein</fullName>
    </submittedName>
</protein>
<dbReference type="EMBL" id="CP024634">
    <property type="protein sequence ID" value="AYQ57583.1"/>
    <property type="molecule type" value="Genomic_DNA"/>
</dbReference>
<reference evidence="3 6" key="3">
    <citation type="submission" date="2017-11" db="EMBL/GenBank/DDBJ databases">
        <title>Genome sequence of the bacterial symbiont EPR9N from a vent mussel Bathymodiolus thermophilus.</title>
        <authorList>
            <person name="Won Y.-J."/>
        </authorList>
    </citation>
    <scope>NUCLEOTIDE SEQUENCE [LARGE SCALE GENOMIC DNA]</scope>
    <source>
        <strain evidence="3 6">EPR9N</strain>
    </source>
</reference>